<keyword evidence="2" id="KW-1185">Reference proteome</keyword>
<evidence type="ECO:0000313" key="2">
    <source>
        <dbReference type="Proteomes" id="UP000694844"/>
    </source>
</evidence>
<evidence type="ECO:0000313" key="3">
    <source>
        <dbReference type="RefSeq" id="XP_022297261.1"/>
    </source>
</evidence>
<organism evidence="2 3">
    <name type="scientific">Crassostrea virginica</name>
    <name type="common">Eastern oyster</name>
    <dbReference type="NCBI Taxonomy" id="6565"/>
    <lineage>
        <taxon>Eukaryota</taxon>
        <taxon>Metazoa</taxon>
        <taxon>Spiralia</taxon>
        <taxon>Lophotrochozoa</taxon>
        <taxon>Mollusca</taxon>
        <taxon>Bivalvia</taxon>
        <taxon>Autobranchia</taxon>
        <taxon>Pteriomorphia</taxon>
        <taxon>Ostreida</taxon>
        <taxon>Ostreoidea</taxon>
        <taxon>Ostreidae</taxon>
        <taxon>Crassostrea</taxon>
    </lineage>
</organism>
<dbReference type="RefSeq" id="XP_022297261.1">
    <property type="nucleotide sequence ID" value="XM_022441553.1"/>
</dbReference>
<dbReference type="GeneID" id="111106752"/>
<feature type="compositionally biased region" description="Basic and acidic residues" evidence="1">
    <location>
        <begin position="134"/>
        <end position="155"/>
    </location>
</feature>
<feature type="compositionally biased region" description="Basic and acidic residues" evidence="1">
    <location>
        <begin position="62"/>
        <end position="71"/>
    </location>
</feature>
<dbReference type="PANTHER" id="PTHR37352">
    <property type="entry name" value="TESTIS-SPECIFIC GENE 13 PROTEIN"/>
    <property type="match status" value="1"/>
</dbReference>
<dbReference type="OrthoDB" id="9946729at2759"/>
<feature type="region of interest" description="Disordered" evidence="1">
    <location>
        <begin position="134"/>
        <end position="239"/>
    </location>
</feature>
<dbReference type="InterPro" id="IPR029241">
    <property type="entry name" value="TSGA13"/>
</dbReference>
<dbReference type="AlphaFoldDB" id="A0A8B8B1S2"/>
<feature type="compositionally biased region" description="Low complexity" evidence="1">
    <location>
        <begin position="39"/>
        <end position="57"/>
    </location>
</feature>
<feature type="compositionally biased region" description="Low complexity" evidence="1">
    <location>
        <begin position="183"/>
        <end position="204"/>
    </location>
</feature>
<dbReference type="KEGG" id="cvn:111106752"/>
<sequence length="608" mass="69758">MKTADHLSSSLPAVLKQYLPEYEPSLPVKRQESLSARTKSAGKGSSGSKSPGRKSVSARNSHRGEETHLRAESPNNGQNKRRQSSEAERLEKLSLKWDIAKNDVRQDQHQLLKDKVVLQQQLIRKQDALAQAKRAEMENEERKQKELDKARKQAKEAALLQQCRNSLEEDRKSASKERKSKAKAAVSTPPTTSSSVPSSPAKTPNRSRRFHPNLSPVSRTPTNSELLQRDPSWSMPEGEKLQWHQQQLYQVLGKGADYFLHPKIEKKAVKPINSKLRKEGGKRRKRESSEMSFDSLGRAGVDRLLKTLRDESQIRLLKADAHIPQELKDTFGAFVRESVGKDRPPVRRFFCPQEDVPELARLQDHSKLVRVRHYKHRVDLMYRASKNNQDRSNILIHNNPPPEVASLDADRDGVGRYLPSWMDDTADSEPDYMKWVKDGKHTHRDDLTGQPIREDEEDLGKAEGEMMEGFTDEVILQMSRRKHRRPQPKYTFIKEEDTRVKGSFTDKFRDLYDNADIPRPFNATKLPTPSKSKSVLGLTSDDMAAEDRNSCRSAPIPEKHRRYYDYISQWEPLSMNALIEYTQKKEAEGEGEFNQGRPKMWSTQVKVT</sequence>
<feature type="compositionally biased region" description="Polar residues" evidence="1">
    <location>
        <begin position="215"/>
        <end position="226"/>
    </location>
</feature>
<evidence type="ECO:0000256" key="1">
    <source>
        <dbReference type="SAM" id="MobiDB-lite"/>
    </source>
</evidence>
<dbReference type="Proteomes" id="UP000694844">
    <property type="component" value="Chromosome 8"/>
</dbReference>
<gene>
    <name evidence="3" type="primary">LOC111106752</name>
</gene>
<protein>
    <submittedName>
        <fullName evidence="3">Uncharacterized protein LOC111106752 isoform X1</fullName>
    </submittedName>
</protein>
<name>A0A8B8B1S2_CRAVI</name>
<feature type="compositionally biased region" description="Basic and acidic residues" evidence="1">
    <location>
        <begin position="166"/>
        <end position="177"/>
    </location>
</feature>
<reference evidence="3" key="1">
    <citation type="submission" date="2025-08" db="UniProtKB">
        <authorList>
            <consortium name="RefSeq"/>
        </authorList>
    </citation>
    <scope>IDENTIFICATION</scope>
    <source>
        <tissue evidence="3">Whole sample</tissue>
    </source>
</reference>
<feature type="region of interest" description="Disordered" evidence="1">
    <location>
        <begin position="586"/>
        <end position="608"/>
    </location>
</feature>
<dbReference type="PANTHER" id="PTHR37352:SF1">
    <property type="entry name" value="TESTIS-SPECIFIC GENE 13 PROTEIN"/>
    <property type="match status" value="1"/>
</dbReference>
<accession>A0A8B8B1S2</accession>
<feature type="region of interest" description="Disordered" evidence="1">
    <location>
        <begin position="22"/>
        <end position="88"/>
    </location>
</feature>
<proteinExistence type="predicted"/>